<dbReference type="InterPro" id="IPR003673">
    <property type="entry name" value="CoA-Trfase_fam_III"/>
</dbReference>
<reference evidence="2 3" key="1">
    <citation type="submission" date="2016-03" db="EMBL/GenBank/DDBJ databases">
        <title>Complete genome sequence of a novel chlorpyrifos degrading bacterium, Cupriavidus nantongensis sp. X1.</title>
        <authorList>
            <person name="Fang L."/>
        </authorList>
    </citation>
    <scope>NUCLEOTIDE SEQUENCE [LARGE SCALE GENOMIC DNA]</scope>
    <source>
        <strain evidence="2 3">X1</strain>
    </source>
</reference>
<keyword evidence="3" id="KW-1185">Reference proteome</keyword>
<dbReference type="Proteomes" id="UP000075238">
    <property type="component" value="Chromosome 2"/>
</dbReference>
<dbReference type="RefSeq" id="WP_062802457.1">
    <property type="nucleotide sequence ID" value="NZ_CP014845.1"/>
</dbReference>
<dbReference type="PANTHER" id="PTHR48228:SF6">
    <property type="entry name" value="L-CARNITINE COA-TRANSFERASE"/>
    <property type="match status" value="1"/>
</dbReference>
<evidence type="ECO:0000313" key="2">
    <source>
        <dbReference type="EMBL" id="AMR80625.1"/>
    </source>
</evidence>
<dbReference type="GO" id="GO:0016740">
    <property type="term" value="F:transferase activity"/>
    <property type="evidence" value="ECO:0007669"/>
    <property type="project" value="UniProtKB-KW"/>
</dbReference>
<accession>A0A142JRB3</accession>
<evidence type="ECO:0000313" key="3">
    <source>
        <dbReference type="Proteomes" id="UP000075238"/>
    </source>
</evidence>
<dbReference type="STRING" id="1796606.A2G96_22550"/>
<organism evidence="2 3">
    <name type="scientific">Cupriavidus nantongensis</name>
    <dbReference type="NCBI Taxonomy" id="1796606"/>
    <lineage>
        <taxon>Bacteria</taxon>
        <taxon>Pseudomonadati</taxon>
        <taxon>Pseudomonadota</taxon>
        <taxon>Betaproteobacteria</taxon>
        <taxon>Burkholderiales</taxon>
        <taxon>Burkholderiaceae</taxon>
        <taxon>Cupriavidus</taxon>
    </lineage>
</organism>
<name>A0A142JRB3_9BURK</name>
<proteinExistence type="predicted"/>
<dbReference type="Gene3D" id="3.30.1540.10">
    <property type="entry name" value="formyl-coa transferase, domain 3"/>
    <property type="match status" value="1"/>
</dbReference>
<dbReference type="AlphaFoldDB" id="A0A142JRB3"/>
<dbReference type="SUPFAM" id="SSF89796">
    <property type="entry name" value="CoA-transferase family III (CaiB/BaiF)"/>
    <property type="match status" value="1"/>
</dbReference>
<dbReference type="OrthoDB" id="5294844at2"/>
<dbReference type="KEGG" id="cnan:A2G96_22550"/>
<evidence type="ECO:0000256" key="1">
    <source>
        <dbReference type="ARBA" id="ARBA00022679"/>
    </source>
</evidence>
<dbReference type="InterPro" id="IPR044855">
    <property type="entry name" value="CoA-Trfase_III_dom3_sf"/>
</dbReference>
<gene>
    <name evidence="2" type="ORF">A2G96_22550</name>
</gene>
<sequence length="411" mass="44274">MPDTHAQPVSPEASGNGPLAGLRILDMATVVAAPFSATLCADMGAEVVKLELPDGSDPLRGLEPVTEEHALYWKVTNRGKRGISLDVRTPRGREIFLRLLPRFDVLVENFRTGTLARWGLDLDTLHAANPRLIVLRLTGFGQTGPDATRPGFARIFEARSGFTNLAGTAQSGPMHMNYPVGDMIAGLFGAFAIATAVAEQRARPAQPGREIDLAATEALFRLLDPLAIEYEQLGHVRQRAGNRTTYAAPSNMYRTADDIWVTVVASSDATFRRLAEAMDAPQLAQSPEYATNAGRVRHVDALDGCIAEWFAAQPYAAAAARLEQCQVPFSKVFSIADIVEDPQMVARQAIVRLPDADLGTVPAPCVVPRFSGYAPVLPRTGPDVGEHNAEVYGEVGIGGEELERLRGEGVV</sequence>
<protein>
    <submittedName>
        <fullName evidence="2">Acyl-CoA transferase</fullName>
    </submittedName>
</protein>
<dbReference type="InterPro" id="IPR023606">
    <property type="entry name" value="CoA-Trfase_III_dom_1_sf"/>
</dbReference>
<dbReference type="Pfam" id="PF02515">
    <property type="entry name" value="CoA_transf_3"/>
    <property type="match status" value="1"/>
</dbReference>
<dbReference type="EMBL" id="CP014845">
    <property type="protein sequence ID" value="AMR80625.1"/>
    <property type="molecule type" value="Genomic_DNA"/>
</dbReference>
<keyword evidence="1 2" id="KW-0808">Transferase</keyword>
<dbReference type="Gene3D" id="3.40.50.10540">
    <property type="entry name" value="Crotonobetainyl-coa:carnitine coa-transferase, domain 1"/>
    <property type="match status" value="1"/>
</dbReference>
<dbReference type="InterPro" id="IPR050509">
    <property type="entry name" value="CoA-transferase_III"/>
</dbReference>
<dbReference type="PANTHER" id="PTHR48228">
    <property type="entry name" value="SUCCINYL-COA--D-CITRAMALATE COA-TRANSFERASE"/>
    <property type="match status" value="1"/>
</dbReference>